<dbReference type="NCBIfam" id="TIGR00231">
    <property type="entry name" value="small_GTP"/>
    <property type="match status" value="1"/>
</dbReference>
<feature type="binding site" evidence="15">
    <location>
        <position position="162"/>
    </location>
    <ligand>
        <name>Mg(2+)</name>
        <dbReference type="ChEBI" id="CHEBI:18420"/>
        <label>2</label>
    </ligand>
</feature>
<dbReference type="Pfam" id="PF04023">
    <property type="entry name" value="FeoA"/>
    <property type="match status" value="1"/>
</dbReference>
<dbReference type="InterPro" id="IPR030389">
    <property type="entry name" value="G_FEOB_dom"/>
</dbReference>
<evidence type="ECO:0000313" key="19">
    <source>
        <dbReference type="Proteomes" id="UP000070093"/>
    </source>
</evidence>
<accession>A0A137T0Q7</accession>
<dbReference type="STRING" id="28125.HMPREF3202_00236"/>
<keyword evidence="2 16" id="KW-0813">Transport</keyword>
<keyword evidence="6 14" id="KW-0547">Nucleotide-binding</keyword>
<feature type="transmembrane region" description="Helical" evidence="16">
    <location>
        <begin position="601"/>
        <end position="621"/>
    </location>
</feature>
<sequence>MLTKSQFVNIAIFLTTYERRKAMKLANLKTGDSAIIIKVLGHGGFRKRIIEMGFIKGKKVEVLLNAPLQDPVKYKIMGYEVSLRHSEAEQIEVLSEYETEDFKQNTTNNQQTIVADKDDTLDKVLSPIDLNAAVDQQHKTISVALVGNPNCGKTSLFNFASGAHERVGNYSGVTVDAKVGYAEQDGYRFNLVDLPGTYSLSAYSPEELYVRQQLTDKTPDIVINVIDTSNLERNLYLTTQLIDMNIPMVCALNMFDETEKRGDNINEAQLSKLFGTPMIPTSFVSGRGVKELFQKVIDVYEDHESAFSGYRHIHINHGHEIEHGIKDIQEHLKQYPDIRLRYSTRYLAIKLLEHDKHVEDFIKTLNDATEILKHRNEAEARVKEETGNDSETAIMDAKYGFINGALKEANYQTGKNKNTYQTTHLIDQILTNKYLGFPIFFLILFVMFTATFTLGQYPMDWIDAGVAALGELIETHFPAGPLKDMLIGGIIGGVGQVIVFLPQILILYFFISYMEDSGYMARAAFIMDRLMHKIGLHGKSFIPLVMGFGCNVPAVMSTRTIESKRSRLITMLILPMMSCSARLPIYIMITGSFFAMRYRSLAMLSLYVIGILVAVIMSKIFSKFLVKGEDTPFVMELPPYRFPTWKAIGRHTWEKGKQYLKKMGGIILVASLFVWALGYFPMNDNPTLTEQQRQEQSYIGRLGKTIEPLFLAQGFSWRLDVGLIAGAGAKEIVASTMGVLYTEDSSYANDTHYNDNNSKYESLHRQITADVAKARGISFEAAEPIATLTAYCFLLFVLLYFPCIATIAAVKGETGSWLWASFSAIYTTVLAWIVSAAVFRVGLLFI</sequence>
<dbReference type="CDD" id="cd01879">
    <property type="entry name" value="FeoB"/>
    <property type="match status" value="1"/>
</dbReference>
<evidence type="ECO:0000256" key="2">
    <source>
        <dbReference type="ARBA" id="ARBA00022448"/>
    </source>
</evidence>
<feature type="transmembrane region" description="Helical" evidence="16">
    <location>
        <begin position="663"/>
        <end position="682"/>
    </location>
</feature>
<evidence type="ECO:0000256" key="5">
    <source>
        <dbReference type="ARBA" id="ARBA00022692"/>
    </source>
</evidence>
<evidence type="ECO:0000313" key="18">
    <source>
        <dbReference type="EMBL" id="KXO18264.1"/>
    </source>
</evidence>
<keyword evidence="11 16" id="KW-0472">Membrane</keyword>
<feature type="binding site" evidence="14">
    <location>
        <begin position="147"/>
        <end position="154"/>
    </location>
    <ligand>
        <name>GTP</name>
        <dbReference type="ChEBI" id="CHEBI:37565"/>
        <label>1</label>
    </ligand>
</feature>
<dbReference type="Proteomes" id="UP000070093">
    <property type="component" value="Unassembled WGS sequence"/>
</dbReference>
<organism evidence="18 19">
    <name type="scientific">Prevotella bivia</name>
    <dbReference type="NCBI Taxonomy" id="28125"/>
    <lineage>
        <taxon>Bacteria</taxon>
        <taxon>Pseudomonadati</taxon>
        <taxon>Bacteroidota</taxon>
        <taxon>Bacteroidia</taxon>
        <taxon>Bacteroidales</taxon>
        <taxon>Prevotellaceae</taxon>
        <taxon>Prevotella</taxon>
    </lineage>
</organism>
<keyword evidence="3" id="KW-1003">Cell membrane</keyword>
<feature type="transmembrane region" description="Helical" evidence="16">
    <location>
        <begin position="788"/>
        <end position="810"/>
    </location>
</feature>
<evidence type="ECO:0000256" key="13">
    <source>
        <dbReference type="NCBIfam" id="TIGR00437"/>
    </source>
</evidence>
<dbReference type="PROSITE" id="PS51711">
    <property type="entry name" value="G_FEOB"/>
    <property type="match status" value="1"/>
</dbReference>
<keyword evidence="9" id="KW-0406">Ion transport</keyword>
<evidence type="ECO:0000256" key="6">
    <source>
        <dbReference type="ARBA" id="ARBA00022741"/>
    </source>
</evidence>
<dbReference type="AlphaFoldDB" id="A0A137T0Q7"/>
<dbReference type="SUPFAM" id="SSF52540">
    <property type="entry name" value="P-loop containing nucleoside triphosphate hydrolases"/>
    <property type="match status" value="1"/>
</dbReference>
<dbReference type="InterPro" id="IPR027417">
    <property type="entry name" value="P-loop_NTPase"/>
</dbReference>
<feature type="binding site" evidence="14">
    <location>
        <begin position="172"/>
        <end position="176"/>
    </location>
    <ligand>
        <name>GTP</name>
        <dbReference type="ChEBI" id="CHEBI:37565"/>
        <label>1</label>
    </ligand>
</feature>
<feature type="binding site" evidence="14">
    <location>
        <begin position="193"/>
        <end position="196"/>
    </location>
    <ligand>
        <name>GTP</name>
        <dbReference type="ChEBI" id="CHEBI:37565"/>
        <label>1</label>
    </ligand>
</feature>
<keyword evidence="15" id="KW-0479">Metal-binding</keyword>
<feature type="domain" description="FeoB-type G" evidence="17">
    <location>
        <begin position="140"/>
        <end position="302"/>
    </location>
</feature>
<dbReference type="Pfam" id="PF17910">
    <property type="entry name" value="FeoB_Cyto"/>
    <property type="match status" value="1"/>
</dbReference>
<dbReference type="InterPro" id="IPR041069">
    <property type="entry name" value="FeoB_Cyto"/>
</dbReference>
<dbReference type="Gene3D" id="2.30.30.90">
    <property type="match status" value="1"/>
</dbReference>
<feature type="transmembrane region" description="Helical" evidence="16">
    <location>
        <begin position="568"/>
        <end position="589"/>
    </location>
</feature>
<feature type="transmembrane region" description="Helical" evidence="16">
    <location>
        <begin position="434"/>
        <end position="454"/>
    </location>
</feature>
<dbReference type="InterPro" id="IPR007167">
    <property type="entry name" value="Fe-transptr_FeoA-like"/>
</dbReference>
<comment type="function">
    <text evidence="16">Probable transporter of a GTP-driven Fe(2+) uptake system.</text>
</comment>
<name>A0A137T0Q7_9BACT</name>
<reference evidence="18 19" key="1">
    <citation type="submission" date="2016-02" db="EMBL/GenBank/DDBJ databases">
        <authorList>
            <person name="Wen L."/>
            <person name="He K."/>
            <person name="Yang H."/>
        </authorList>
    </citation>
    <scope>NUCLEOTIDE SEQUENCE [LARGE SCALE GENOMIC DNA]</scope>
    <source>
        <strain evidence="18 19">GED7880</strain>
    </source>
</reference>
<dbReference type="Pfam" id="PF07664">
    <property type="entry name" value="FeoB_C"/>
    <property type="match status" value="1"/>
</dbReference>
<evidence type="ECO:0000256" key="15">
    <source>
        <dbReference type="PIRSR" id="PIRSR603373-2"/>
    </source>
</evidence>
<dbReference type="InterPro" id="IPR003373">
    <property type="entry name" value="Fe2_transport_prot-B"/>
</dbReference>
<keyword evidence="4 16" id="KW-0410">Iron transport</keyword>
<comment type="subcellular location">
    <subcellularLocation>
        <location evidence="16">Cell inner membrane</location>
        <topology evidence="16">Multi-pass membrane protein</topology>
    </subcellularLocation>
    <subcellularLocation>
        <location evidence="1">Cell membrane</location>
        <topology evidence="1">Multi-pass membrane protein</topology>
    </subcellularLocation>
</comment>
<comment type="similarity">
    <text evidence="16">Belongs to the TRAFAC class TrmE-Era-EngA-EngB-Septin-like GTPase superfamily. FeoB GTPase (TC 9.A.8) family.</text>
</comment>
<evidence type="ECO:0000256" key="16">
    <source>
        <dbReference type="RuleBase" id="RU362098"/>
    </source>
</evidence>
<proteinExistence type="inferred from homology"/>
<dbReference type="EMBL" id="LTAG01000013">
    <property type="protein sequence ID" value="KXO18264.1"/>
    <property type="molecule type" value="Genomic_DNA"/>
</dbReference>
<protein>
    <recommendedName>
        <fullName evidence="12 13">Ferrous iron transport protein B</fullName>
    </recommendedName>
</protein>
<evidence type="ECO:0000256" key="1">
    <source>
        <dbReference type="ARBA" id="ARBA00004651"/>
    </source>
</evidence>
<dbReference type="PANTHER" id="PTHR43185:SF1">
    <property type="entry name" value="FE(2+) TRANSPORTER FEOB"/>
    <property type="match status" value="1"/>
</dbReference>
<dbReference type="PANTHER" id="PTHR43185">
    <property type="entry name" value="FERROUS IRON TRANSPORT PROTEIN B"/>
    <property type="match status" value="1"/>
</dbReference>
<dbReference type="SUPFAM" id="SSF50037">
    <property type="entry name" value="C-terminal domain of transcriptional repressors"/>
    <property type="match status" value="1"/>
</dbReference>
<dbReference type="InterPro" id="IPR008988">
    <property type="entry name" value="Transcriptional_repressor_C"/>
</dbReference>
<dbReference type="InterPro" id="IPR005225">
    <property type="entry name" value="Small_GTP-bd"/>
</dbReference>
<dbReference type="NCBIfam" id="TIGR00437">
    <property type="entry name" value="feoB"/>
    <property type="match status" value="1"/>
</dbReference>
<dbReference type="GO" id="GO:0046914">
    <property type="term" value="F:transition metal ion binding"/>
    <property type="evidence" value="ECO:0007669"/>
    <property type="project" value="InterPro"/>
</dbReference>
<dbReference type="Pfam" id="PF07670">
    <property type="entry name" value="Gate"/>
    <property type="match status" value="2"/>
</dbReference>
<dbReference type="GO" id="GO:0005525">
    <property type="term" value="F:GTP binding"/>
    <property type="evidence" value="ECO:0007669"/>
    <property type="project" value="UniProtKB-KW"/>
</dbReference>
<evidence type="ECO:0000256" key="3">
    <source>
        <dbReference type="ARBA" id="ARBA00022475"/>
    </source>
</evidence>
<dbReference type="FunFam" id="1.10.287.1770:FF:000003">
    <property type="entry name" value="Ferrous iron transport protein B"/>
    <property type="match status" value="1"/>
</dbReference>
<dbReference type="InterPro" id="IPR038157">
    <property type="entry name" value="FeoA_core_dom"/>
</dbReference>
<keyword evidence="5 16" id="KW-0812">Transmembrane</keyword>
<dbReference type="InterPro" id="IPR011640">
    <property type="entry name" value="Fe2_transport_prot_B_C"/>
</dbReference>
<dbReference type="Gene3D" id="3.40.50.300">
    <property type="entry name" value="P-loop containing nucleotide triphosphate hydrolases"/>
    <property type="match status" value="1"/>
</dbReference>
<feature type="binding site" evidence="15">
    <location>
        <position position="161"/>
    </location>
    <ligand>
        <name>Mg(2+)</name>
        <dbReference type="ChEBI" id="CHEBI:18420"/>
        <label>2</label>
    </ligand>
</feature>
<keyword evidence="8 16" id="KW-0408">Iron</keyword>
<dbReference type="SMART" id="SM00899">
    <property type="entry name" value="FeoA"/>
    <property type="match status" value="1"/>
</dbReference>
<evidence type="ECO:0000256" key="9">
    <source>
        <dbReference type="ARBA" id="ARBA00023065"/>
    </source>
</evidence>
<evidence type="ECO:0000259" key="17">
    <source>
        <dbReference type="PROSITE" id="PS51711"/>
    </source>
</evidence>
<keyword evidence="15" id="KW-0460">Magnesium</keyword>
<dbReference type="InterPro" id="IPR011642">
    <property type="entry name" value="Gate_dom"/>
</dbReference>
<dbReference type="GO" id="GO:0005886">
    <property type="term" value="C:plasma membrane"/>
    <property type="evidence" value="ECO:0007669"/>
    <property type="project" value="UniProtKB-SubCell"/>
</dbReference>
<comment type="caution">
    <text evidence="18">The sequence shown here is derived from an EMBL/GenBank/DDBJ whole genome shotgun (WGS) entry which is preliminary data.</text>
</comment>
<evidence type="ECO:0000256" key="14">
    <source>
        <dbReference type="PIRSR" id="PIRSR603373-1"/>
    </source>
</evidence>
<feature type="binding site" evidence="14">
    <location>
        <begin position="253"/>
        <end position="256"/>
    </location>
    <ligand>
        <name>GTP</name>
        <dbReference type="ChEBI" id="CHEBI:37565"/>
        <label>1</label>
    </ligand>
</feature>
<evidence type="ECO:0000256" key="10">
    <source>
        <dbReference type="ARBA" id="ARBA00023134"/>
    </source>
</evidence>
<evidence type="ECO:0000256" key="12">
    <source>
        <dbReference type="ARBA" id="ARBA00031200"/>
    </source>
</evidence>
<dbReference type="Pfam" id="PF02421">
    <property type="entry name" value="FeoB_N"/>
    <property type="match status" value="1"/>
</dbReference>
<dbReference type="eggNOG" id="COG0370">
    <property type="taxonomic scope" value="Bacteria"/>
</dbReference>
<evidence type="ECO:0000256" key="8">
    <source>
        <dbReference type="ARBA" id="ARBA00023004"/>
    </source>
</evidence>
<feature type="binding site" evidence="15">
    <location>
        <position position="158"/>
    </location>
    <ligand>
        <name>Mg(2+)</name>
        <dbReference type="ChEBI" id="CHEBI:18420"/>
        <label>2</label>
    </ligand>
</feature>
<dbReference type="Gene3D" id="1.10.287.1770">
    <property type="match status" value="1"/>
</dbReference>
<dbReference type="InterPro" id="IPR050860">
    <property type="entry name" value="FeoB_GTPase"/>
</dbReference>
<keyword evidence="7 16" id="KW-1133">Transmembrane helix</keyword>
<comment type="caution">
    <text evidence="16">Lacks conserved residue(s) required for the propagation of feature annotation.</text>
</comment>
<gene>
    <name evidence="18" type="ORF">HMPREF3202_00236</name>
</gene>
<dbReference type="PATRIC" id="fig|28125.4.peg.228"/>
<evidence type="ECO:0000256" key="7">
    <source>
        <dbReference type="ARBA" id="ARBA00022989"/>
    </source>
</evidence>
<evidence type="ECO:0000256" key="4">
    <source>
        <dbReference type="ARBA" id="ARBA00022496"/>
    </source>
</evidence>
<dbReference type="GO" id="GO:0015093">
    <property type="term" value="F:ferrous iron transmembrane transporter activity"/>
    <property type="evidence" value="ECO:0007669"/>
    <property type="project" value="UniProtKB-UniRule"/>
</dbReference>
<evidence type="ECO:0000256" key="11">
    <source>
        <dbReference type="ARBA" id="ARBA00023136"/>
    </source>
</evidence>
<keyword evidence="10 14" id="KW-0342">GTP-binding</keyword>
<feature type="transmembrane region" description="Helical" evidence="16">
    <location>
        <begin position="486"/>
        <end position="514"/>
    </location>
</feature>
<feature type="transmembrane region" description="Helical" evidence="16">
    <location>
        <begin position="817"/>
        <end position="839"/>
    </location>
</feature>